<dbReference type="NCBIfam" id="TIGR02523">
    <property type="entry name" value="type_IV_pilV"/>
    <property type="match status" value="1"/>
</dbReference>
<reference evidence="3 4" key="1">
    <citation type="submission" date="2018-02" db="EMBL/GenBank/DDBJ databases">
        <title>Solimicrobium silvestre gen. nov., sp. nov., isolated from alpine forest soil.</title>
        <authorList>
            <person name="Margesin R."/>
            <person name="Albuquerque L."/>
            <person name="Zhang D.-C."/>
            <person name="Froufe H.J.C."/>
            <person name="Severino R."/>
            <person name="Roxo I."/>
            <person name="Egas C."/>
            <person name="Da Costa M.S."/>
        </authorList>
    </citation>
    <scope>NUCLEOTIDE SEQUENCE [LARGE SCALE GENOMIC DNA]</scope>
    <source>
        <strain evidence="3 4">S20-91</strain>
    </source>
</reference>
<evidence type="ECO:0000313" key="4">
    <source>
        <dbReference type="Proteomes" id="UP000237839"/>
    </source>
</evidence>
<feature type="domain" description="Type IV pilin Tt1218-like" evidence="2">
    <location>
        <begin position="43"/>
        <end position="119"/>
    </location>
</feature>
<dbReference type="OrthoDB" id="8724817at2"/>
<dbReference type="Pfam" id="PF22150">
    <property type="entry name" value="Tt1218-like"/>
    <property type="match status" value="1"/>
</dbReference>
<organism evidence="3 4">
    <name type="scientific">Solimicrobium silvestre</name>
    <dbReference type="NCBI Taxonomy" id="2099400"/>
    <lineage>
        <taxon>Bacteria</taxon>
        <taxon>Pseudomonadati</taxon>
        <taxon>Pseudomonadota</taxon>
        <taxon>Betaproteobacteria</taxon>
        <taxon>Burkholderiales</taxon>
        <taxon>Oxalobacteraceae</taxon>
        <taxon>Solimicrobium</taxon>
    </lineage>
</organism>
<dbReference type="RefSeq" id="WP_105529953.1">
    <property type="nucleotide sequence ID" value="NZ_PUGF01000001.1"/>
</dbReference>
<dbReference type="InterPro" id="IPR054402">
    <property type="entry name" value="Tt1218-like_dom"/>
</dbReference>
<dbReference type="AlphaFoldDB" id="A0A2S9H4Z1"/>
<dbReference type="InterPro" id="IPR013362">
    <property type="entry name" value="Pilus_4_PilV"/>
</dbReference>
<protein>
    <submittedName>
        <fullName evidence="3">Type IV pilus modification protein PilV</fullName>
    </submittedName>
</protein>
<keyword evidence="1" id="KW-0812">Transmembrane</keyword>
<dbReference type="EMBL" id="PUGF01000001">
    <property type="protein sequence ID" value="PRC95049.1"/>
    <property type="molecule type" value="Genomic_DNA"/>
</dbReference>
<name>A0A2S9H4Z1_9BURK</name>
<proteinExistence type="predicted"/>
<feature type="transmembrane region" description="Helical" evidence="1">
    <location>
        <begin position="20"/>
        <end position="41"/>
    </location>
</feature>
<gene>
    <name evidence="3" type="ORF">S2091_0244</name>
</gene>
<dbReference type="Pfam" id="PF07963">
    <property type="entry name" value="N_methyl"/>
    <property type="match status" value="1"/>
</dbReference>
<accession>A0A2S9H4Z1</accession>
<evidence type="ECO:0000313" key="3">
    <source>
        <dbReference type="EMBL" id="PRC95049.1"/>
    </source>
</evidence>
<keyword evidence="4" id="KW-1185">Reference proteome</keyword>
<dbReference type="InterPro" id="IPR012902">
    <property type="entry name" value="N_methyl_site"/>
</dbReference>
<keyword evidence="1" id="KW-1133">Transmembrane helix</keyword>
<sequence>MNPATFHRHLNTLSAPSDTGFTIIEILISVLVLTIGILGAIKLQLSSMQTTQQSNFNSVAVKLASEMADKMRGNHVQMQQSDNAFLKVDFNSSDGAPATASMCYGKTECSPDQLAAADISEWLNQLNNALPGARALICRDSSPWSSGANSLTWNCAAGSGNNVSIVIKLGWAEKNGASTSAATNLPPRLAIAVNP</sequence>
<evidence type="ECO:0000256" key="1">
    <source>
        <dbReference type="SAM" id="Phobius"/>
    </source>
</evidence>
<dbReference type="Proteomes" id="UP000237839">
    <property type="component" value="Unassembled WGS sequence"/>
</dbReference>
<evidence type="ECO:0000259" key="2">
    <source>
        <dbReference type="Pfam" id="PF22150"/>
    </source>
</evidence>
<keyword evidence="1" id="KW-0472">Membrane</keyword>
<comment type="caution">
    <text evidence="3">The sequence shown here is derived from an EMBL/GenBank/DDBJ whole genome shotgun (WGS) entry which is preliminary data.</text>
</comment>